<evidence type="ECO:0000259" key="2">
    <source>
        <dbReference type="Pfam" id="PF02120"/>
    </source>
</evidence>
<dbReference type="OrthoDB" id="7828543at2"/>
<dbReference type="HOGENOM" id="CLU_628292_0_0_5"/>
<dbReference type="RefSeq" id="WP_007803948.1">
    <property type="nucleotide sequence ID" value="NZ_DS022280.1"/>
</dbReference>
<name>Q0FMJ6_SALBH</name>
<dbReference type="EMBL" id="AATQ01000027">
    <property type="protein sequence ID" value="EAU45402.1"/>
    <property type="molecule type" value="Genomic_DNA"/>
</dbReference>
<reference evidence="3 4" key="1">
    <citation type="journal article" date="2010" name="J. Bacteriol.">
        <title>Genome sequences of Pelagibaca bermudensis HTCC2601T and Maritimibacter alkaliphilus HTCC2654T, the type strains of two marine Roseobacter genera.</title>
        <authorList>
            <person name="Thrash J.C."/>
            <person name="Cho J.C."/>
            <person name="Ferriera S."/>
            <person name="Johnson J."/>
            <person name="Vergin K.L."/>
            <person name="Giovannoni S.J."/>
        </authorList>
    </citation>
    <scope>NUCLEOTIDE SEQUENCE [LARGE SCALE GENOMIC DNA]</scope>
    <source>
        <strain evidence="4">DSM 26914 / JCM 13377 / KCTC 12554 / HTCC2601</strain>
    </source>
</reference>
<protein>
    <submittedName>
        <fullName evidence="3">Flagellar hook-length control protein</fullName>
    </submittedName>
</protein>
<dbReference type="InterPro" id="IPR021136">
    <property type="entry name" value="Flagellar_hook_control-like_C"/>
</dbReference>
<gene>
    <name evidence="3" type="ORF">R2601_00380</name>
</gene>
<organism evidence="3 4">
    <name type="scientific">Salipiger bermudensis (strain DSM 26914 / JCM 13377 / KCTC 12554 / HTCC2601)</name>
    <name type="common">Pelagibaca bermudensis</name>
    <dbReference type="NCBI Taxonomy" id="314265"/>
    <lineage>
        <taxon>Bacteria</taxon>
        <taxon>Pseudomonadati</taxon>
        <taxon>Pseudomonadota</taxon>
        <taxon>Alphaproteobacteria</taxon>
        <taxon>Rhodobacterales</taxon>
        <taxon>Roseobacteraceae</taxon>
        <taxon>Salipiger</taxon>
    </lineage>
</organism>
<feature type="region of interest" description="Disordered" evidence="1">
    <location>
        <begin position="379"/>
        <end position="408"/>
    </location>
</feature>
<dbReference type="Proteomes" id="UP000006230">
    <property type="component" value="Unassembled WGS sequence"/>
</dbReference>
<keyword evidence="3" id="KW-0966">Cell projection</keyword>
<evidence type="ECO:0000313" key="4">
    <source>
        <dbReference type="Proteomes" id="UP000006230"/>
    </source>
</evidence>
<accession>Q0FMJ6</accession>
<dbReference type="InterPro" id="IPR038610">
    <property type="entry name" value="FliK-like_C_sf"/>
</dbReference>
<evidence type="ECO:0000313" key="3">
    <source>
        <dbReference type="EMBL" id="EAU45402.1"/>
    </source>
</evidence>
<dbReference type="AlphaFoldDB" id="Q0FMJ6"/>
<dbReference type="Gene3D" id="3.30.750.140">
    <property type="match status" value="1"/>
</dbReference>
<keyword evidence="3" id="KW-0969">Cilium</keyword>
<comment type="caution">
    <text evidence="3">The sequence shown here is derived from an EMBL/GenBank/DDBJ whole genome shotgun (WGS) entry which is preliminary data.</text>
</comment>
<dbReference type="Pfam" id="PF02120">
    <property type="entry name" value="Flg_hook"/>
    <property type="match status" value="1"/>
</dbReference>
<proteinExistence type="predicted"/>
<sequence length="436" mass="44503">MMKFLSIFGTMPDQPKGADATARAGEGDGAFASIMAFLRSDAVTVPGDEGADLSAILSEAEEALADPDLTDAELEDILAPMLDDLVAALAAVPARMEQLRMALTETGLGRAEAEAGSEHGVTRRAEAVATGTALPLAGLRPEPAAPDAGWRTLAEAVPLLRAALEGEPTGLAREVATEPGVQALAGRVLGMAEEIAQPTRRAQLSEIAQGAGGKAEAGLDSAAFDSADAPVTMTQRAAQPQVVPVVQAASTVTQDGPQPGQQIQVALVAPAAGTSEAAPLLQSEAPRPAQMPAASSSEQILNQVRANVSETGRIRVELKPEGMGSLEIDLAPDETGALKVTVRAEQASVLTALRADRDGLLTMLRDAGHQVDTRSLSFSDLGARNSGQGQSQGQSQGQGAPGAGGFAFNAEAAGTEPEVDVKQIVLPLSGGVDIQV</sequence>
<dbReference type="STRING" id="314265.R2601_00380"/>
<keyword evidence="3" id="KW-0282">Flagellum</keyword>
<feature type="domain" description="Flagellar hook-length control protein-like C-terminal" evidence="2">
    <location>
        <begin position="310"/>
        <end position="379"/>
    </location>
</feature>
<evidence type="ECO:0000256" key="1">
    <source>
        <dbReference type="SAM" id="MobiDB-lite"/>
    </source>
</evidence>
<dbReference type="eggNOG" id="ENOG50331JN">
    <property type="taxonomic scope" value="Bacteria"/>
</dbReference>
<feature type="compositionally biased region" description="Low complexity" evidence="1">
    <location>
        <begin position="382"/>
        <end position="398"/>
    </location>
</feature>
<keyword evidence="4" id="KW-1185">Reference proteome</keyword>